<dbReference type="SUPFAM" id="SSF109854">
    <property type="entry name" value="DinB/YfiT-like putative metalloenzymes"/>
    <property type="match status" value="1"/>
</dbReference>
<dbReference type="InterPro" id="IPR017517">
    <property type="entry name" value="Maleyloyr_isom"/>
</dbReference>
<dbReference type="RefSeq" id="WP_144753077.1">
    <property type="nucleotide sequence ID" value="NZ_VMNW02000088.1"/>
</dbReference>
<dbReference type="InterPro" id="IPR024344">
    <property type="entry name" value="MDMPI_metal-binding"/>
</dbReference>
<dbReference type="Pfam" id="PF11716">
    <property type="entry name" value="MDMPI_N"/>
    <property type="match status" value="1"/>
</dbReference>
<dbReference type="OrthoDB" id="5185819at2"/>
<evidence type="ECO:0000313" key="3">
    <source>
        <dbReference type="Proteomes" id="UP000319769"/>
    </source>
</evidence>
<dbReference type="NCBIfam" id="TIGR03086">
    <property type="entry name" value="TIGR03086 family metal-binding protein"/>
    <property type="match status" value="1"/>
</dbReference>
<dbReference type="Proteomes" id="UP000319769">
    <property type="component" value="Unassembled WGS sequence"/>
</dbReference>
<name>A0A5N0UT67_9PSEU</name>
<evidence type="ECO:0000259" key="1">
    <source>
        <dbReference type="Pfam" id="PF11716"/>
    </source>
</evidence>
<dbReference type="AlphaFoldDB" id="A0A5N0UT67"/>
<accession>A0A5N0UT67</accession>
<keyword evidence="3" id="KW-1185">Reference proteome</keyword>
<protein>
    <submittedName>
        <fullName evidence="2">TIGR03086 family protein</fullName>
    </submittedName>
</protein>
<dbReference type="InterPro" id="IPR017520">
    <property type="entry name" value="CHP03086"/>
</dbReference>
<reference evidence="2" key="1">
    <citation type="submission" date="2019-09" db="EMBL/GenBank/DDBJ databases">
        <authorList>
            <person name="Teo W.F.A."/>
            <person name="Duangmal K."/>
        </authorList>
    </citation>
    <scope>NUCLEOTIDE SEQUENCE [LARGE SCALE GENOMIC DNA]</scope>
    <source>
        <strain evidence="2">K81G1</strain>
    </source>
</reference>
<dbReference type="Gene3D" id="1.20.120.450">
    <property type="entry name" value="dinb family like domain"/>
    <property type="match status" value="1"/>
</dbReference>
<dbReference type="EMBL" id="VMNW02000088">
    <property type="protein sequence ID" value="KAA9152419.1"/>
    <property type="molecule type" value="Genomic_DNA"/>
</dbReference>
<dbReference type="GO" id="GO:0046872">
    <property type="term" value="F:metal ion binding"/>
    <property type="evidence" value="ECO:0007669"/>
    <property type="project" value="InterPro"/>
</dbReference>
<sequence>MTDLQPLLRGAADEFLRVARGIGPAQLSAPTPCTEYDVRALLNHLLYWGPWLEAAVRKEETPSMEGGERAADLVHDDWQAALTTRVHGLLEAFASPGAFDGTAGGMPAEMVASMILMEWVVHGWDLASATGQTLHCDDETAGVLLVAAKAMAEQGRAHGIFKDEVPVARDAPALARVLAVTGRPPEWCVANVT</sequence>
<comment type="caution">
    <text evidence="2">The sequence shown here is derived from an EMBL/GenBank/DDBJ whole genome shotgun (WGS) entry which is preliminary data.</text>
</comment>
<proteinExistence type="predicted"/>
<evidence type="ECO:0000313" key="2">
    <source>
        <dbReference type="EMBL" id="KAA9152419.1"/>
    </source>
</evidence>
<dbReference type="NCBIfam" id="TIGR03083">
    <property type="entry name" value="maleylpyruvate isomerase family mycothiol-dependent enzyme"/>
    <property type="match status" value="1"/>
</dbReference>
<feature type="domain" description="Mycothiol-dependent maleylpyruvate isomerase metal-binding" evidence="1">
    <location>
        <begin position="8"/>
        <end position="127"/>
    </location>
</feature>
<dbReference type="InterPro" id="IPR034660">
    <property type="entry name" value="DinB/YfiT-like"/>
</dbReference>
<organism evidence="2 3">
    <name type="scientific">Amycolatopsis acidicola</name>
    <dbReference type="NCBI Taxonomy" id="2596893"/>
    <lineage>
        <taxon>Bacteria</taxon>
        <taxon>Bacillati</taxon>
        <taxon>Actinomycetota</taxon>
        <taxon>Actinomycetes</taxon>
        <taxon>Pseudonocardiales</taxon>
        <taxon>Pseudonocardiaceae</taxon>
        <taxon>Amycolatopsis</taxon>
    </lineage>
</organism>
<gene>
    <name evidence="2" type="ORF">FPZ12_037035</name>
</gene>